<dbReference type="GO" id="GO:0022857">
    <property type="term" value="F:transmembrane transporter activity"/>
    <property type="evidence" value="ECO:0007669"/>
    <property type="project" value="InterPro"/>
</dbReference>
<evidence type="ECO:0000256" key="1">
    <source>
        <dbReference type="ARBA" id="ARBA00004651"/>
    </source>
</evidence>
<dbReference type="GO" id="GO:0005886">
    <property type="term" value="C:plasma membrane"/>
    <property type="evidence" value="ECO:0007669"/>
    <property type="project" value="UniProtKB-SubCell"/>
</dbReference>
<dbReference type="PATRIC" id="fig|1429439.4.peg.2162"/>
<reference evidence="7 8" key="1">
    <citation type="journal article" date="2014" name="Nature">
        <title>An environmental bacterial taxon with a large and distinct metabolic repertoire.</title>
        <authorList>
            <person name="Wilson M.C."/>
            <person name="Mori T."/>
            <person name="Ruckert C."/>
            <person name="Uria A.R."/>
            <person name="Helf M.J."/>
            <person name="Takada K."/>
            <person name="Gernert C."/>
            <person name="Steffens U.A."/>
            <person name="Heycke N."/>
            <person name="Schmitt S."/>
            <person name="Rinke C."/>
            <person name="Helfrich E.J."/>
            <person name="Brachmann A.O."/>
            <person name="Gurgui C."/>
            <person name="Wakimoto T."/>
            <person name="Kracht M."/>
            <person name="Crusemann M."/>
            <person name="Hentschel U."/>
            <person name="Abe I."/>
            <person name="Matsunaga S."/>
            <person name="Kalinowski J."/>
            <person name="Takeyama H."/>
            <person name="Piel J."/>
        </authorList>
    </citation>
    <scope>NUCLEOTIDE SEQUENCE [LARGE SCALE GENOMIC DNA]</scope>
    <source>
        <strain evidence="8">TSY2</strain>
    </source>
</reference>
<protein>
    <recommendedName>
        <fullName evidence="9">ABC transporter permease</fullName>
    </recommendedName>
</protein>
<feature type="transmembrane region" description="Helical" evidence="6">
    <location>
        <begin position="96"/>
        <end position="115"/>
    </location>
</feature>
<dbReference type="HOGENOM" id="CLU_040769_0_2_7"/>
<feature type="transmembrane region" description="Helical" evidence="6">
    <location>
        <begin position="62"/>
        <end position="84"/>
    </location>
</feature>
<name>W4MAG7_9BACT</name>
<dbReference type="AlphaFoldDB" id="W4MAG7"/>
<evidence type="ECO:0000256" key="6">
    <source>
        <dbReference type="SAM" id="Phobius"/>
    </source>
</evidence>
<dbReference type="PANTHER" id="PTHR47089">
    <property type="entry name" value="ABC TRANSPORTER, PERMEASE PROTEIN"/>
    <property type="match status" value="1"/>
</dbReference>
<dbReference type="CDD" id="cd06580">
    <property type="entry name" value="TM_PBP1_transp_TpRbsC_like"/>
    <property type="match status" value="1"/>
</dbReference>
<evidence type="ECO:0008006" key="9">
    <source>
        <dbReference type="Google" id="ProtNLM"/>
    </source>
</evidence>
<feature type="transmembrane region" description="Helical" evidence="6">
    <location>
        <begin position="201"/>
        <end position="220"/>
    </location>
</feature>
<dbReference type="Pfam" id="PF02653">
    <property type="entry name" value="BPD_transp_2"/>
    <property type="match status" value="1"/>
</dbReference>
<evidence type="ECO:0000313" key="8">
    <source>
        <dbReference type="Proteomes" id="UP000019140"/>
    </source>
</evidence>
<dbReference type="PANTHER" id="PTHR47089:SF1">
    <property type="entry name" value="GUANOSINE ABC TRANSPORTER PERMEASE PROTEIN NUPP"/>
    <property type="match status" value="1"/>
</dbReference>
<keyword evidence="5 6" id="KW-0472">Membrane</keyword>
<feature type="transmembrane region" description="Helical" evidence="6">
    <location>
        <begin position="283"/>
        <end position="308"/>
    </location>
</feature>
<feature type="transmembrane region" description="Helical" evidence="6">
    <location>
        <begin position="20"/>
        <end position="50"/>
    </location>
</feature>
<gene>
    <name evidence="7" type="ORF">ETSY2_12625</name>
</gene>
<proteinExistence type="predicted"/>
<sequence>MTTFLSGYFNALRQSHWTDMLLPIYAVGTALLLGACLIWASGASVAEAYLGLFEGMLGSRRALVETCVASIPYILAGLSVALGFHAGLFNIGAEGQFYMGALGAAVAGYMVVGLPGWMHLPLALAAGVLGGAIWGAIPGVLKARFGAHEVINTIMMNYIAVKTVDYLVKQVFRDPTATIDRTPYVLTSAQLPLLLGPNYRLHAGLFIALAAVAFTAWLLFRTTIGFSIRTVGANVSAARYAGMRVSGLIVLTMSLAGGLAGIAGAGEVLGLNYTLPAAFSSGYGFDAIAVALLAKSNPIGIVPAAFLWGGLRNGAGLMQVRSGISIDLIYVVQALVIVCIAADQIVRWLYRLKPREQTHAAI</sequence>
<accession>W4MAG7</accession>
<comment type="subcellular location">
    <subcellularLocation>
        <location evidence="1">Cell membrane</location>
        <topology evidence="1">Multi-pass membrane protein</topology>
    </subcellularLocation>
</comment>
<feature type="transmembrane region" description="Helical" evidence="6">
    <location>
        <begin position="328"/>
        <end position="350"/>
    </location>
</feature>
<comment type="caution">
    <text evidence="7">The sequence shown here is derived from an EMBL/GenBank/DDBJ whole genome shotgun (WGS) entry which is preliminary data.</text>
</comment>
<evidence type="ECO:0000313" key="7">
    <source>
        <dbReference type="EMBL" id="ETX07193.1"/>
    </source>
</evidence>
<feature type="transmembrane region" description="Helical" evidence="6">
    <location>
        <begin position="241"/>
        <end position="263"/>
    </location>
</feature>
<evidence type="ECO:0000256" key="2">
    <source>
        <dbReference type="ARBA" id="ARBA00022475"/>
    </source>
</evidence>
<evidence type="ECO:0000256" key="5">
    <source>
        <dbReference type="ARBA" id="ARBA00023136"/>
    </source>
</evidence>
<evidence type="ECO:0000256" key="4">
    <source>
        <dbReference type="ARBA" id="ARBA00022989"/>
    </source>
</evidence>
<keyword evidence="2" id="KW-1003">Cell membrane</keyword>
<dbReference type="InterPro" id="IPR001851">
    <property type="entry name" value="ABC_transp_permease"/>
</dbReference>
<keyword evidence="4 6" id="KW-1133">Transmembrane helix</keyword>
<evidence type="ECO:0000256" key="3">
    <source>
        <dbReference type="ARBA" id="ARBA00022692"/>
    </source>
</evidence>
<keyword evidence="8" id="KW-1185">Reference proteome</keyword>
<dbReference type="EMBL" id="AZHX01000504">
    <property type="protein sequence ID" value="ETX07193.1"/>
    <property type="molecule type" value="Genomic_DNA"/>
</dbReference>
<dbReference type="Proteomes" id="UP000019140">
    <property type="component" value="Unassembled WGS sequence"/>
</dbReference>
<organism evidence="7 8">
    <name type="scientific">Candidatus Entotheonella gemina</name>
    <dbReference type="NCBI Taxonomy" id="1429439"/>
    <lineage>
        <taxon>Bacteria</taxon>
        <taxon>Pseudomonadati</taxon>
        <taxon>Nitrospinota/Tectimicrobiota group</taxon>
        <taxon>Candidatus Tectimicrobiota</taxon>
        <taxon>Candidatus Entotheonellia</taxon>
        <taxon>Candidatus Entotheonellales</taxon>
        <taxon>Candidatus Entotheonellaceae</taxon>
        <taxon>Candidatus Entotheonella</taxon>
    </lineage>
</organism>
<keyword evidence="3 6" id="KW-0812">Transmembrane</keyword>